<gene>
    <name evidence="1" type="ORF">SAMN06265338_11459</name>
</gene>
<dbReference type="InterPro" id="IPR011008">
    <property type="entry name" value="Dimeric_a/b-barrel"/>
</dbReference>
<accession>A0A212S7D1</accession>
<dbReference type="OrthoDB" id="1440627at2"/>
<dbReference type="AlphaFoldDB" id="A0A212S7D1"/>
<keyword evidence="2" id="KW-1185">Reference proteome</keyword>
<reference evidence="2" key="1">
    <citation type="submission" date="2017-06" db="EMBL/GenBank/DDBJ databases">
        <authorList>
            <person name="Varghese N."/>
            <person name="Submissions S."/>
        </authorList>
    </citation>
    <scope>NUCLEOTIDE SEQUENCE [LARGE SCALE GENOMIC DNA]</scope>
    <source>
        <strain evidence="2">DSM 137</strain>
    </source>
</reference>
<name>A0A212S7D1_RHOAC</name>
<dbReference type="EMBL" id="FYDG01000014">
    <property type="protein sequence ID" value="SNB81077.1"/>
    <property type="molecule type" value="Genomic_DNA"/>
</dbReference>
<organism evidence="1 2">
    <name type="scientific">Rhodoblastus acidophilus</name>
    <name type="common">Rhodopseudomonas acidophila</name>
    <dbReference type="NCBI Taxonomy" id="1074"/>
    <lineage>
        <taxon>Bacteria</taxon>
        <taxon>Pseudomonadati</taxon>
        <taxon>Pseudomonadota</taxon>
        <taxon>Alphaproteobacteria</taxon>
        <taxon>Hyphomicrobiales</taxon>
        <taxon>Rhodoblastaceae</taxon>
        <taxon>Rhodoblastus</taxon>
    </lineage>
</organism>
<dbReference type="Pfam" id="PF08803">
    <property type="entry name" value="ydhR"/>
    <property type="match status" value="1"/>
</dbReference>
<protein>
    <submittedName>
        <fullName evidence="1">Putative mono-oxygenase ydhR</fullName>
    </submittedName>
</protein>
<dbReference type="SUPFAM" id="SSF54909">
    <property type="entry name" value="Dimeric alpha+beta barrel"/>
    <property type="match status" value="1"/>
</dbReference>
<dbReference type="Gene3D" id="3.30.70.100">
    <property type="match status" value="1"/>
</dbReference>
<proteinExistence type="predicted"/>
<dbReference type="Proteomes" id="UP000198418">
    <property type="component" value="Unassembled WGS sequence"/>
</dbReference>
<dbReference type="RefSeq" id="WP_088522109.1">
    <property type="nucleotide sequence ID" value="NZ_FYDG01000014.1"/>
</dbReference>
<dbReference type="InterPro" id="IPR014910">
    <property type="entry name" value="YdhR"/>
</dbReference>
<sequence>MAIPHVYVYAEYQVSIPFDKIDWAPINVEMKKFPGLLSKTWLSGVNTHSVGGFYAFDTRENAQAYIDGLLTPFARQINGNLSARLFDADVTAQASIGMDSPFFART</sequence>
<evidence type="ECO:0000313" key="1">
    <source>
        <dbReference type="EMBL" id="SNB81077.1"/>
    </source>
</evidence>
<evidence type="ECO:0000313" key="2">
    <source>
        <dbReference type="Proteomes" id="UP000198418"/>
    </source>
</evidence>